<dbReference type="Proteomes" id="UP001285636">
    <property type="component" value="Unassembled WGS sequence"/>
</dbReference>
<dbReference type="SUPFAM" id="SSF52091">
    <property type="entry name" value="SpoIIaa-like"/>
    <property type="match status" value="1"/>
</dbReference>
<evidence type="ECO:0000259" key="2">
    <source>
        <dbReference type="PROSITE" id="PS50801"/>
    </source>
</evidence>
<dbReference type="CDD" id="cd07041">
    <property type="entry name" value="STAS_RsbR_RsbS_like"/>
    <property type="match status" value="1"/>
</dbReference>
<proteinExistence type="predicted"/>
<dbReference type="EMBL" id="JAWJAY010000001">
    <property type="protein sequence ID" value="MDV2884546.1"/>
    <property type="molecule type" value="Genomic_DNA"/>
</dbReference>
<dbReference type="PANTHER" id="PTHR33745">
    <property type="entry name" value="RSBT ANTAGONIST PROTEIN RSBS-RELATED"/>
    <property type="match status" value="1"/>
</dbReference>
<dbReference type="Pfam" id="PF01740">
    <property type="entry name" value="STAS"/>
    <property type="match status" value="1"/>
</dbReference>
<evidence type="ECO:0000256" key="1">
    <source>
        <dbReference type="ARBA" id="ARBA00022553"/>
    </source>
</evidence>
<dbReference type="InterPro" id="IPR036513">
    <property type="entry name" value="STAS_dom_sf"/>
</dbReference>
<dbReference type="InterPro" id="IPR051932">
    <property type="entry name" value="Bact_StressResp_Reg"/>
</dbReference>
<organism evidence="3 4">
    <name type="scientific">Alkalihalophilus pseudofirmus</name>
    <name type="common">Bacillus pseudofirmus</name>
    <dbReference type="NCBI Taxonomy" id="79885"/>
    <lineage>
        <taxon>Bacteria</taxon>
        <taxon>Bacillati</taxon>
        <taxon>Bacillota</taxon>
        <taxon>Bacilli</taxon>
        <taxon>Bacillales</taxon>
        <taxon>Bacillaceae</taxon>
        <taxon>Alkalihalophilus</taxon>
    </lineage>
</organism>
<feature type="domain" description="STAS" evidence="2">
    <location>
        <begin position="161"/>
        <end position="272"/>
    </location>
</feature>
<dbReference type="PROSITE" id="PS50801">
    <property type="entry name" value="STAS"/>
    <property type="match status" value="1"/>
</dbReference>
<dbReference type="InterPro" id="IPR002645">
    <property type="entry name" value="STAS_dom"/>
</dbReference>
<dbReference type="PANTHER" id="PTHR33745:SF3">
    <property type="entry name" value="RSBT CO-ANTAGONIST PROTEIN RSBRC"/>
    <property type="match status" value="1"/>
</dbReference>
<dbReference type="Gene3D" id="3.30.750.24">
    <property type="entry name" value="STAS domain"/>
    <property type="match status" value="1"/>
</dbReference>
<comment type="caution">
    <text evidence="3">The sequence shown here is derived from an EMBL/GenBank/DDBJ whole genome shotgun (WGS) entry which is preliminary data.</text>
</comment>
<evidence type="ECO:0000313" key="3">
    <source>
        <dbReference type="EMBL" id="MDV2884546.1"/>
    </source>
</evidence>
<name>A0AAJ2KT79_ALKPS</name>
<keyword evidence="1" id="KW-0597">Phosphoprotein</keyword>
<reference evidence="3" key="1">
    <citation type="submission" date="2023-10" db="EMBL/GenBank/DDBJ databases">
        <title>Screening of Alkalihalophilus pseudofirmusBZ-TG-HK211 and Its Alleviation of Salt Stress on Rapeseed Growth.</title>
        <authorList>
            <person name="Zhao B."/>
            <person name="Guo T."/>
        </authorList>
    </citation>
    <scope>NUCLEOTIDE SEQUENCE</scope>
    <source>
        <strain evidence="3">BZ-TG-HK211</strain>
    </source>
</reference>
<sequence>MQSMYEFFKERTWDLTEKWYANLDKSLEGVYGSKSEKEINQLKEQNHQFHVNFCELFNENATDTHARFNEWLDEIAKDQSHLNTPLDQIIGEFFNVKFLYHDLIQDYVEYLDNKPSHAEVNEWHQVVRKAFKALIQEFSKRHLQEQERLLQSQQEMITELSSPVILIKDQIAILPLVGDIDTYRAKIIFDKTLKQCNDLQVEHLVIDLSGVPIIDTMVANQIFHVISGLELIGTETSLSGMRPEIAQTAVQLGIRFNEVKSFSSLSQALARVIN</sequence>
<accession>A0AAJ2KT79</accession>
<protein>
    <submittedName>
        <fullName evidence="3">STAS domain-containing protein</fullName>
    </submittedName>
</protein>
<dbReference type="AlphaFoldDB" id="A0AAJ2KT79"/>
<evidence type="ECO:0000313" key="4">
    <source>
        <dbReference type="Proteomes" id="UP001285636"/>
    </source>
</evidence>
<dbReference type="RefSeq" id="WP_323466027.1">
    <property type="nucleotide sequence ID" value="NZ_CP144224.1"/>
</dbReference>
<gene>
    <name evidence="3" type="ORF">RYX45_05100</name>
</gene>